<evidence type="ECO:0000313" key="1">
    <source>
        <dbReference type="EMBL" id="MFD1202279.1"/>
    </source>
</evidence>
<protein>
    <submittedName>
        <fullName evidence="1">Gamma-glutamyl-gamma-aminobutyrate hydrolase family protein</fullName>
    </submittedName>
</protein>
<dbReference type="InterPro" id="IPR029062">
    <property type="entry name" value="Class_I_gatase-like"/>
</dbReference>
<dbReference type="EMBL" id="JBHTLY010000004">
    <property type="protein sequence ID" value="MFD1202279.1"/>
    <property type="molecule type" value="Genomic_DNA"/>
</dbReference>
<dbReference type="RefSeq" id="WP_343961072.1">
    <property type="nucleotide sequence ID" value="NZ_BAAAKZ010000010.1"/>
</dbReference>
<gene>
    <name evidence="1" type="ORF">ACFQ3U_10290</name>
</gene>
<dbReference type="PANTHER" id="PTHR43235:SF1">
    <property type="entry name" value="GLUTAMINE AMIDOTRANSFERASE PB2B2.05-RELATED"/>
    <property type="match status" value="1"/>
</dbReference>
<proteinExistence type="predicted"/>
<name>A0ABW3TRM5_9MICO</name>
<keyword evidence="2" id="KW-1185">Reference proteome</keyword>
<reference evidence="2" key="1">
    <citation type="journal article" date="2019" name="Int. J. Syst. Evol. Microbiol.">
        <title>The Global Catalogue of Microorganisms (GCM) 10K type strain sequencing project: providing services to taxonomists for standard genome sequencing and annotation.</title>
        <authorList>
            <consortium name="The Broad Institute Genomics Platform"/>
            <consortium name="The Broad Institute Genome Sequencing Center for Infectious Disease"/>
            <person name="Wu L."/>
            <person name="Ma J."/>
        </authorList>
    </citation>
    <scope>NUCLEOTIDE SEQUENCE [LARGE SCALE GENOMIC DNA]</scope>
    <source>
        <strain evidence="2">CCUG 50213</strain>
    </source>
</reference>
<dbReference type="Proteomes" id="UP001597181">
    <property type="component" value="Unassembled WGS sequence"/>
</dbReference>
<dbReference type="GO" id="GO:0016787">
    <property type="term" value="F:hydrolase activity"/>
    <property type="evidence" value="ECO:0007669"/>
    <property type="project" value="UniProtKB-KW"/>
</dbReference>
<accession>A0ABW3TRM5</accession>
<dbReference type="InterPro" id="IPR011697">
    <property type="entry name" value="Peptidase_C26"/>
</dbReference>
<dbReference type="PROSITE" id="PS51273">
    <property type="entry name" value="GATASE_TYPE_1"/>
    <property type="match status" value="1"/>
</dbReference>
<sequence>MSAIRPVVALPMRRNSEGEMLSTGNFPKVLECLTAVGFEPRVMADPTERLDGVVAVVVPGGGDIAPYRYGGNPAGNVYGVDELQDELDFWLIDHALSAGLPLLGICRGAQAINVFLGGTLHEDLPPGSDPHHNNVFAATDSSVFVHHEVSIEPDSLVAGSLDGATKVTVPSAHHQSINRVAAGLRVVARADDGTVEAVEAAAPAGDAKGSAAHPGWLLAVQWHPEAETRSVLTKYGQFTALANAVTAAKETA</sequence>
<keyword evidence="1" id="KW-0378">Hydrolase</keyword>
<organism evidence="1 2">
    <name type="scientific">Leucobacter albus</name>
    <dbReference type="NCBI Taxonomy" id="272210"/>
    <lineage>
        <taxon>Bacteria</taxon>
        <taxon>Bacillati</taxon>
        <taxon>Actinomycetota</taxon>
        <taxon>Actinomycetes</taxon>
        <taxon>Micrococcales</taxon>
        <taxon>Microbacteriaceae</taxon>
        <taxon>Leucobacter</taxon>
    </lineage>
</organism>
<dbReference type="SUPFAM" id="SSF52317">
    <property type="entry name" value="Class I glutamine amidotransferase-like"/>
    <property type="match status" value="1"/>
</dbReference>
<dbReference type="PANTHER" id="PTHR43235">
    <property type="entry name" value="GLUTAMINE AMIDOTRANSFERASE PB2B2.05-RELATED"/>
    <property type="match status" value="1"/>
</dbReference>
<dbReference type="Pfam" id="PF07722">
    <property type="entry name" value="Peptidase_C26"/>
    <property type="match status" value="1"/>
</dbReference>
<dbReference type="InterPro" id="IPR044668">
    <property type="entry name" value="PuuD-like"/>
</dbReference>
<evidence type="ECO:0000313" key="2">
    <source>
        <dbReference type="Proteomes" id="UP001597181"/>
    </source>
</evidence>
<comment type="caution">
    <text evidence="1">The sequence shown here is derived from an EMBL/GenBank/DDBJ whole genome shotgun (WGS) entry which is preliminary data.</text>
</comment>
<dbReference type="Gene3D" id="3.40.50.880">
    <property type="match status" value="1"/>
</dbReference>